<accession>A0A9N9DUY4</accession>
<gene>
    <name evidence="2" type="ORF">FCALED_LOCUS10962</name>
</gene>
<dbReference type="EMBL" id="CAJVPQ010004318">
    <property type="protein sequence ID" value="CAG8648984.1"/>
    <property type="molecule type" value="Genomic_DNA"/>
</dbReference>
<dbReference type="AlphaFoldDB" id="A0A9N9DUY4"/>
<evidence type="ECO:0000313" key="3">
    <source>
        <dbReference type="Proteomes" id="UP000789570"/>
    </source>
</evidence>
<sequence length="136" mass="15860">MCTTTPKIHKYFERKVSEWNILGFLSECNIEPFRNKIKCYLLSLEDIASTEEGRRKEKVRQLIRNYRQASFCEKFIVELASGMVEDPTSFSIIQVLRAEPQKLVLKHSLSDVKQTTDNPMSLSDRTESRTQMILRA</sequence>
<dbReference type="OrthoDB" id="2423204at2759"/>
<feature type="non-terminal residue" evidence="2">
    <location>
        <position position="136"/>
    </location>
</feature>
<keyword evidence="3" id="KW-1185">Reference proteome</keyword>
<proteinExistence type="predicted"/>
<organism evidence="2 3">
    <name type="scientific">Funneliformis caledonium</name>
    <dbReference type="NCBI Taxonomy" id="1117310"/>
    <lineage>
        <taxon>Eukaryota</taxon>
        <taxon>Fungi</taxon>
        <taxon>Fungi incertae sedis</taxon>
        <taxon>Mucoromycota</taxon>
        <taxon>Glomeromycotina</taxon>
        <taxon>Glomeromycetes</taxon>
        <taxon>Glomerales</taxon>
        <taxon>Glomeraceae</taxon>
        <taxon>Funneliformis</taxon>
    </lineage>
</organism>
<protein>
    <submittedName>
        <fullName evidence="2">2125_t:CDS:1</fullName>
    </submittedName>
</protein>
<dbReference type="Proteomes" id="UP000789570">
    <property type="component" value="Unassembled WGS sequence"/>
</dbReference>
<evidence type="ECO:0000313" key="2">
    <source>
        <dbReference type="EMBL" id="CAG8648984.1"/>
    </source>
</evidence>
<evidence type="ECO:0000256" key="1">
    <source>
        <dbReference type="SAM" id="MobiDB-lite"/>
    </source>
</evidence>
<comment type="caution">
    <text evidence="2">The sequence shown here is derived from an EMBL/GenBank/DDBJ whole genome shotgun (WGS) entry which is preliminary data.</text>
</comment>
<feature type="region of interest" description="Disordered" evidence="1">
    <location>
        <begin position="115"/>
        <end position="136"/>
    </location>
</feature>
<name>A0A9N9DUY4_9GLOM</name>
<reference evidence="2" key="1">
    <citation type="submission" date="2021-06" db="EMBL/GenBank/DDBJ databases">
        <authorList>
            <person name="Kallberg Y."/>
            <person name="Tangrot J."/>
            <person name="Rosling A."/>
        </authorList>
    </citation>
    <scope>NUCLEOTIDE SEQUENCE</scope>
    <source>
        <strain evidence="2">UK204</strain>
    </source>
</reference>